<organism evidence="8 9">
    <name type="scientific">Cadophora malorum</name>
    <dbReference type="NCBI Taxonomy" id="108018"/>
    <lineage>
        <taxon>Eukaryota</taxon>
        <taxon>Fungi</taxon>
        <taxon>Dikarya</taxon>
        <taxon>Ascomycota</taxon>
        <taxon>Pezizomycotina</taxon>
        <taxon>Leotiomycetes</taxon>
        <taxon>Helotiales</taxon>
        <taxon>Ploettnerulaceae</taxon>
        <taxon>Cadophora</taxon>
    </lineage>
</organism>
<dbReference type="CDD" id="cd06558">
    <property type="entry name" value="crotonase-like"/>
    <property type="match status" value="1"/>
</dbReference>
<dbReference type="GO" id="GO:0046872">
    <property type="term" value="F:metal ion binding"/>
    <property type="evidence" value="ECO:0007669"/>
    <property type="project" value="UniProtKB-KW"/>
</dbReference>
<gene>
    <name evidence="8" type="ORF">IFR04_014063</name>
</gene>
<dbReference type="InterPro" id="IPR000891">
    <property type="entry name" value="PYR_CT"/>
</dbReference>
<evidence type="ECO:0000256" key="4">
    <source>
        <dbReference type="ARBA" id="ARBA00022723"/>
    </source>
</evidence>
<dbReference type="PANTHER" id="PTHR42738">
    <property type="entry name" value="HYDROXYMETHYLGLUTARYL-COA LYASE"/>
    <property type="match status" value="1"/>
</dbReference>
<dbReference type="UniPathway" id="UPA00896">
    <property type="reaction ID" value="UER00863"/>
</dbReference>
<proteinExistence type="inferred from homology"/>
<reference evidence="8" key="1">
    <citation type="submission" date="2021-02" db="EMBL/GenBank/DDBJ databases">
        <title>Genome sequence Cadophora malorum strain M34.</title>
        <authorList>
            <person name="Stefanovic E."/>
            <person name="Vu D."/>
            <person name="Scully C."/>
            <person name="Dijksterhuis J."/>
            <person name="Roader J."/>
            <person name="Houbraken J."/>
        </authorList>
    </citation>
    <scope>NUCLEOTIDE SEQUENCE</scope>
    <source>
        <strain evidence="8">M34</strain>
    </source>
</reference>
<keyword evidence="5" id="KW-0456">Lyase</keyword>
<dbReference type="PROSITE" id="PS50991">
    <property type="entry name" value="PYR_CT"/>
    <property type="match status" value="1"/>
</dbReference>
<evidence type="ECO:0000256" key="2">
    <source>
        <dbReference type="ARBA" id="ARBA00009405"/>
    </source>
</evidence>
<keyword evidence="4" id="KW-0479">Metal-binding</keyword>
<dbReference type="GO" id="GO:0006552">
    <property type="term" value="P:L-leucine catabolic process"/>
    <property type="evidence" value="ECO:0007669"/>
    <property type="project" value="TreeGrafter"/>
</dbReference>
<comment type="caution">
    <text evidence="8">The sequence shown here is derived from an EMBL/GenBank/DDBJ whole genome shotgun (WGS) entry which is preliminary data.</text>
</comment>
<dbReference type="SUPFAM" id="SSF52096">
    <property type="entry name" value="ClpP/crotonase"/>
    <property type="match status" value="1"/>
</dbReference>
<dbReference type="Gene3D" id="3.20.20.70">
    <property type="entry name" value="Aldolase class I"/>
    <property type="match status" value="1"/>
</dbReference>
<dbReference type="InterPro" id="IPR001753">
    <property type="entry name" value="Enoyl-CoA_hydra/iso"/>
</dbReference>
<dbReference type="AlphaFoldDB" id="A0A8H7T1E0"/>
<dbReference type="EC" id="4.1.3.4" evidence="3"/>
<dbReference type="EMBL" id="JAFJYH010000353">
    <property type="protein sequence ID" value="KAG4412800.1"/>
    <property type="molecule type" value="Genomic_DNA"/>
</dbReference>
<feature type="domain" description="Pyruvate carboxyltransferase" evidence="7">
    <location>
        <begin position="16"/>
        <end position="287"/>
    </location>
</feature>
<dbReference type="NCBIfam" id="NF004283">
    <property type="entry name" value="PRK05692.1"/>
    <property type="match status" value="1"/>
</dbReference>
<keyword evidence="9" id="KW-1185">Reference proteome</keyword>
<dbReference type="InterPro" id="IPR043594">
    <property type="entry name" value="HMGL"/>
</dbReference>
<dbReference type="Gene3D" id="3.90.226.10">
    <property type="entry name" value="2-enoyl-CoA Hydratase, Chain A, domain 1"/>
    <property type="match status" value="1"/>
</dbReference>
<evidence type="ECO:0000256" key="3">
    <source>
        <dbReference type="ARBA" id="ARBA00012910"/>
    </source>
</evidence>
<dbReference type="GO" id="GO:0046951">
    <property type="term" value="P:ketone body biosynthetic process"/>
    <property type="evidence" value="ECO:0007669"/>
    <property type="project" value="TreeGrafter"/>
</dbReference>
<dbReference type="PANTHER" id="PTHR42738:SF17">
    <property type="entry name" value="HYDROXYMETHYLGLUTARYL-COA LYASE"/>
    <property type="match status" value="1"/>
</dbReference>
<dbReference type="Pfam" id="PF00378">
    <property type="entry name" value="ECH_1"/>
    <property type="match status" value="1"/>
</dbReference>
<dbReference type="InterPro" id="IPR029045">
    <property type="entry name" value="ClpP/crotonase-like_dom_sf"/>
</dbReference>
<dbReference type="Proteomes" id="UP000664132">
    <property type="component" value="Unassembled WGS sequence"/>
</dbReference>
<dbReference type="OrthoDB" id="10253869at2759"/>
<evidence type="ECO:0000313" key="8">
    <source>
        <dbReference type="EMBL" id="KAG4412800.1"/>
    </source>
</evidence>
<name>A0A8H7T1E0_9HELO</name>
<dbReference type="FunFam" id="3.20.20.70:FF:000201">
    <property type="entry name" value="Hydroxymethylglutaryl-CoA lyase"/>
    <property type="match status" value="1"/>
</dbReference>
<evidence type="ECO:0000259" key="7">
    <source>
        <dbReference type="PROSITE" id="PS50991"/>
    </source>
</evidence>
<dbReference type="Pfam" id="PF00682">
    <property type="entry name" value="HMGL-like"/>
    <property type="match status" value="1"/>
</dbReference>
<accession>A0A8H7T1E0</accession>
<comment type="catalytic activity">
    <reaction evidence="6">
        <text>(3S)-3-hydroxy-3-methylglutaryl-CoA = acetoacetate + acetyl-CoA</text>
        <dbReference type="Rhea" id="RHEA:24404"/>
        <dbReference type="ChEBI" id="CHEBI:13705"/>
        <dbReference type="ChEBI" id="CHEBI:43074"/>
        <dbReference type="ChEBI" id="CHEBI:57288"/>
        <dbReference type="EC" id="4.1.3.4"/>
    </reaction>
</comment>
<evidence type="ECO:0000256" key="6">
    <source>
        <dbReference type="ARBA" id="ARBA00049877"/>
    </source>
</evidence>
<dbReference type="GO" id="GO:0004419">
    <property type="term" value="F:hydroxymethylglutaryl-CoA lyase activity"/>
    <property type="evidence" value="ECO:0007669"/>
    <property type="project" value="UniProtKB-EC"/>
</dbReference>
<evidence type="ECO:0000256" key="1">
    <source>
        <dbReference type="ARBA" id="ARBA00005143"/>
    </source>
</evidence>
<dbReference type="InterPro" id="IPR013785">
    <property type="entry name" value="Aldolase_TIM"/>
</dbReference>
<sequence>MHRLRLSTMARKLAEVKIVEVGPRDGLQNISQVVPTSTKIELIRKLASTGLSAIEATSFVSPKWIPQLADGSEVLRSLQSIPKAKSNIQFPVLVPNVKGLDRAHECGAKEIAVFVSATEAFSRKNINCSVAESLDRVRDVTKRAKGLGIMVRGYISCIFQDPYEGYTDPQRVVGTAQALLDAGCYEVSLGDTLGVGTPADVTELFTVILKKIPAERLAGHFHDTYGQAIANVIRAYELGIRTFDSSVAGLGGCPFAKGAKGNLSTEDLVYTLEKHGISTGVNLTELAKIGSWISTQLGLPNGSRAGEAIVAKLEDLSIRPNASSTTREWQTLESSQDYQVRRSGVNIEIFLTRPKNGNALTANMLQALTRLFKDFSHDETVFRIILRAEGKYFCTGMDLKGTSSTEEQFNNLNALFHTIDACPKTTIAVINGPCFGGGVGLAFVCDIRLATSNTTFTLSEVRLGLCPATISKFIIREWGISYARTAMLTAREVKASELERLGILYSVVQDQAGLESGLEALLQSMKFNAPRASKMSKDLVRVAYLNAGGEVQGAVIKNSFDKMMDSGAEHGYARMKFKEGVKRVDWESRTRSLLTSKL</sequence>
<evidence type="ECO:0000256" key="5">
    <source>
        <dbReference type="ARBA" id="ARBA00023239"/>
    </source>
</evidence>
<dbReference type="SUPFAM" id="SSF51569">
    <property type="entry name" value="Aldolase"/>
    <property type="match status" value="1"/>
</dbReference>
<protein>
    <recommendedName>
        <fullName evidence="3">hydroxymethylglutaryl-CoA lyase</fullName>
        <ecNumber evidence="3">4.1.3.4</ecNumber>
    </recommendedName>
</protein>
<dbReference type="CDD" id="cd07938">
    <property type="entry name" value="DRE_TIM_HMGL"/>
    <property type="match status" value="1"/>
</dbReference>
<comment type="similarity">
    <text evidence="2">Belongs to the HMG-CoA lyase family.</text>
</comment>
<comment type="pathway">
    <text evidence="1">Metabolic intermediate metabolism; (S)-3-hydroxy-3-methylglutaryl-CoA degradation; acetoacetate from (S)-3-hydroxy-3-methylglutaryl-CoA: step 1/1.</text>
</comment>
<evidence type="ECO:0000313" key="9">
    <source>
        <dbReference type="Proteomes" id="UP000664132"/>
    </source>
</evidence>